<dbReference type="GO" id="GO:0045087">
    <property type="term" value="P:innate immune response"/>
    <property type="evidence" value="ECO:0007669"/>
    <property type="project" value="UniProtKB-UniRule"/>
</dbReference>
<dbReference type="Pfam" id="PF01273">
    <property type="entry name" value="LBP_BPI_CETP"/>
    <property type="match status" value="1"/>
</dbReference>
<dbReference type="InterPro" id="IPR017942">
    <property type="entry name" value="Lipid-bd_serum_glycop_N"/>
</dbReference>
<dbReference type="PANTHER" id="PTHR10504:SF76">
    <property type="entry name" value="BACTERICIDAL PERMEABILITY-INCREASING PROTEIN"/>
    <property type="match status" value="1"/>
</dbReference>
<organism evidence="5 6">
    <name type="scientific">Dipodomys ordii</name>
    <name type="common">Ord's kangaroo rat</name>
    <dbReference type="NCBI Taxonomy" id="10020"/>
    <lineage>
        <taxon>Eukaryota</taxon>
        <taxon>Metazoa</taxon>
        <taxon>Chordata</taxon>
        <taxon>Craniata</taxon>
        <taxon>Vertebrata</taxon>
        <taxon>Euteleostomi</taxon>
        <taxon>Mammalia</taxon>
        <taxon>Eutheria</taxon>
        <taxon>Euarchontoglires</taxon>
        <taxon>Glires</taxon>
        <taxon>Rodentia</taxon>
        <taxon>Castorimorpha</taxon>
        <taxon>Heteromyidae</taxon>
        <taxon>Dipodomyinae</taxon>
        <taxon>Dipodomys</taxon>
    </lineage>
</organism>
<feature type="domain" description="Lipid-binding serum glycoprotein C-terminal" evidence="4">
    <location>
        <begin position="139"/>
        <end position="394"/>
    </location>
</feature>
<evidence type="ECO:0000256" key="3">
    <source>
        <dbReference type="RuleBase" id="RU369039"/>
    </source>
</evidence>
<evidence type="ECO:0000256" key="2">
    <source>
        <dbReference type="ARBA" id="ARBA00023157"/>
    </source>
</evidence>
<gene>
    <name evidence="6" type="primary">LOC105981574</name>
</gene>
<dbReference type="Gene3D" id="3.15.10.10">
    <property type="entry name" value="Bactericidal permeability-increasing protein, domain 1"/>
    <property type="match status" value="1"/>
</dbReference>
<dbReference type="GO" id="GO:0002281">
    <property type="term" value="P:macrophage activation involved in immune response"/>
    <property type="evidence" value="ECO:0007669"/>
    <property type="project" value="TreeGrafter"/>
</dbReference>
<dbReference type="GO" id="GO:0006953">
    <property type="term" value="P:acute-phase response"/>
    <property type="evidence" value="ECO:0007669"/>
    <property type="project" value="TreeGrafter"/>
</dbReference>
<comment type="subunit">
    <text evidence="3">Monomer. Homodimer; disulfide-linked.</text>
</comment>
<dbReference type="RefSeq" id="XP_012866237.1">
    <property type="nucleotide sequence ID" value="XM_013010783.1"/>
</dbReference>
<dbReference type="AlphaFoldDB" id="A0A1S3ES21"/>
<evidence type="ECO:0000313" key="5">
    <source>
        <dbReference type="Proteomes" id="UP000081671"/>
    </source>
</evidence>
<comment type="similarity">
    <text evidence="1">Belongs to the BPI/LBP/Plunc superfamily. BPI/LBP family.</text>
</comment>
<comment type="domain">
    <text evidence="3">The N- and C-terminal barrels adopt an identical fold despite having only 13% of conserved residues.</text>
</comment>
<proteinExistence type="inferred from homology"/>
<dbReference type="PANTHER" id="PTHR10504">
    <property type="entry name" value="BACTERICIDAL PERMEABILITY-INCREASING BPI PROTEIN-RELATED"/>
    <property type="match status" value="1"/>
</dbReference>
<evidence type="ECO:0000313" key="6">
    <source>
        <dbReference type="RefSeq" id="XP_012866237.1"/>
    </source>
</evidence>
<dbReference type="GO" id="GO:0043032">
    <property type="term" value="P:positive regulation of macrophage activation"/>
    <property type="evidence" value="ECO:0007669"/>
    <property type="project" value="TreeGrafter"/>
</dbReference>
<comment type="subcellular location">
    <subcellularLocation>
        <location evidence="3">Secreted</location>
    </subcellularLocation>
</comment>
<comment type="function">
    <text evidence="3">The cytotoxic action of BPI is limited to many species of Gram-negative bacteria; this specificity may be explained by a strong affinity of the very basic N-terminal half for the negatively charged lipopolysaccharides that are unique to the Gram-negative bacterial outer envelope.</text>
</comment>
<keyword evidence="5" id="KW-1185">Reference proteome</keyword>
<keyword evidence="2 3" id="KW-1015">Disulfide bond</keyword>
<accession>A0A1S3ES21</accession>
<dbReference type="Proteomes" id="UP000081671">
    <property type="component" value="Unplaced"/>
</dbReference>
<dbReference type="InterPro" id="IPR017943">
    <property type="entry name" value="Bactericidal_perm-incr_a/b_dom"/>
</dbReference>
<sequence>MDGISISISLNLGKDQSGHPTVSVTHCSNSIGQVSIHISGSLSWIINLFHQRIEKNIKKILEQKICEMVRKSAASNLTPYLQSLPVTTTIDQISGIDYRLVENPQVSSEDLNVFFKGEFFSQSQRSPVPFDAPALMLPQQYDHMVYFAVSEYVFNTASRVYYQAGRMNVTITNEHLKRLTTLAAKDSAKKWRKQNGKPNCMNSGSTPLTTMLLCYSSNFLLPLLQGPLNLPMQLNTNMLQALVPQLSRLHRNMQVELEASPESEPLLMFTPGNVTLTPVMNIQAVALLPNSTERKPLFQFRVKTNVSISIRMNSSRIVGSVTEASKLELELNHSSVSYINMPLMNAILNYYVLNTIYPSLNAKLEEGLPLPLPRDTFLKNMDLQVHKNFLLLGADIN</sequence>
<evidence type="ECO:0000256" key="1">
    <source>
        <dbReference type="ARBA" id="ARBA00007292"/>
    </source>
</evidence>
<dbReference type="Gene3D" id="3.15.20.10">
    <property type="entry name" value="Bactericidal permeability-increasing protein, domain 2"/>
    <property type="match status" value="1"/>
</dbReference>
<keyword evidence="3" id="KW-0964">Secreted</keyword>
<keyword evidence="3" id="KW-0325">Glycoprotein</keyword>
<dbReference type="OrthoDB" id="10255543at2759"/>
<comment type="domain">
    <text evidence="3">The N-terminal region may be exposed to the interior of the granule, whereas the C-terminal portion may be embedded in the membrane. During phagocytosis and degranulation, proteases may be released and activated and cleave BPI at the junction of the N- and C-terminal portions of the molecule, providing controlled release of the N-terminal antibacterial fragment when bacteria are ingested.</text>
</comment>
<evidence type="ECO:0000259" key="4">
    <source>
        <dbReference type="SMART" id="SM00329"/>
    </source>
</evidence>
<dbReference type="GO" id="GO:0050829">
    <property type="term" value="P:defense response to Gram-negative bacterium"/>
    <property type="evidence" value="ECO:0007669"/>
    <property type="project" value="UniProtKB-UniRule"/>
</dbReference>
<dbReference type="Pfam" id="PF02886">
    <property type="entry name" value="LBP_BPI_CETP_C"/>
    <property type="match status" value="2"/>
</dbReference>
<dbReference type="InterPro" id="IPR001124">
    <property type="entry name" value="Lipid-bd_serum_glycop_C"/>
</dbReference>
<dbReference type="GO" id="GO:0005615">
    <property type="term" value="C:extracellular space"/>
    <property type="evidence" value="ECO:0007669"/>
    <property type="project" value="UniProtKB-UniRule"/>
</dbReference>
<dbReference type="SUPFAM" id="SSF55394">
    <property type="entry name" value="Bactericidal permeability-increasing protein, BPI"/>
    <property type="match status" value="3"/>
</dbReference>
<keyword evidence="3" id="KW-0732">Signal</keyword>
<dbReference type="GO" id="GO:0001530">
    <property type="term" value="F:lipopolysaccharide binding"/>
    <property type="evidence" value="ECO:0007669"/>
    <property type="project" value="TreeGrafter"/>
</dbReference>
<protein>
    <recommendedName>
        <fullName evidence="3">Bactericidal permeability-increasing protein</fullName>
        <shortName evidence="3">BPI</shortName>
    </recommendedName>
</protein>
<dbReference type="InterPro" id="IPR032942">
    <property type="entry name" value="BPI/LBP/Plunc"/>
</dbReference>
<dbReference type="GeneID" id="105981574"/>
<keyword evidence="3" id="KW-0929">Antimicrobial</keyword>
<dbReference type="SMART" id="SM00329">
    <property type="entry name" value="BPI2"/>
    <property type="match status" value="1"/>
</dbReference>
<name>A0A1S3ES21_DIPOR</name>
<reference evidence="6" key="1">
    <citation type="submission" date="2025-08" db="UniProtKB">
        <authorList>
            <consortium name="RefSeq"/>
        </authorList>
    </citation>
    <scope>IDENTIFICATION</scope>
    <source>
        <tissue evidence="6">Kidney</tissue>
    </source>
</reference>
<keyword evidence="3" id="KW-0044">Antibiotic</keyword>
<dbReference type="KEGG" id="dord:105981574"/>
<dbReference type="GO" id="GO:0050830">
    <property type="term" value="P:defense response to Gram-positive bacterium"/>
    <property type="evidence" value="ECO:0007669"/>
    <property type="project" value="TreeGrafter"/>
</dbReference>
<keyword evidence="3" id="KW-0391">Immunity</keyword>
<dbReference type="InParanoid" id="A0A1S3ES21"/>
<dbReference type="GO" id="GO:0031663">
    <property type="term" value="P:lipopolysaccharide-mediated signaling pathway"/>
    <property type="evidence" value="ECO:0007669"/>
    <property type="project" value="TreeGrafter"/>
</dbReference>
<keyword evidence="3" id="KW-0399">Innate immunity</keyword>